<reference evidence="2" key="2">
    <citation type="submission" date="2005-04" db="EMBL/GenBank/DDBJ databases">
        <authorList>
            <person name="Buell C.R."/>
            <person name="Wing R.A."/>
            <person name="McCombie W.A."/>
            <person name="Ouyang S."/>
        </authorList>
    </citation>
    <scope>NUCLEOTIDE SEQUENCE</scope>
</reference>
<evidence type="ECO:0000256" key="1">
    <source>
        <dbReference type="SAM" id="MobiDB-lite"/>
    </source>
</evidence>
<feature type="compositionally biased region" description="Basic and acidic residues" evidence="1">
    <location>
        <begin position="438"/>
        <end position="451"/>
    </location>
</feature>
<reference evidence="2" key="1">
    <citation type="journal article" date="2005" name="BMC Biol.">
        <title>The sequence of rice chromosomes 11 and 12, rich in disease resistance genes and recent gene duplications.</title>
        <authorList>
            <consortium name="The rice chromosomes 11 and 12 sequencing consortia"/>
        </authorList>
    </citation>
    <scope>NUCLEOTIDE SEQUENCE [LARGE SCALE GENOMIC DNA]</scope>
</reference>
<dbReference type="InterPro" id="IPR038765">
    <property type="entry name" value="Papain-like_cys_pep_sf"/>
</dbReference>
<organism evidence="2">
    <name type="scientific">Oryza sativa subsp. japonica</name>
    <name type="common">Rice</name>
    <dbReference type="NCBI Taxonomy" id="39947"/>
    <lineage>
        <taxon>Eukaryota</taxon>
        <taxon>Viridiplantae</taxon>
        <taxon>Streptophyta</taxon>
        <taxon>Embryophyta</taxon>
        <taxon>Tracheophyta</taxon>
        <taxon>Spermatophyta</taxon>
        <taxon>Magnoliopsida</taxon>
        <taxon>Liliopsida</taxon>
        <taxon>Poales</taxon>
        <taxon>Poaceae</taxon>
        <taxon>BOP clade</taxon>
        <taxon>Oryzoideae</taxon>
        <taxon>Oryzeae</taxon>
        <taxon>Oryzinae</taxon>
        <taxon>Oryza</taxon>
        <taxon>Oryza sativa</taxon>
    </lineage>
</organism>
<reference evidence="2" key="3">
    <citation type="submission" date="2006-01" db="EMBL/GenBank/DDBJ databases">
        <authorList>
            <person name="Buell R."/>
        </authorList>
    </citation>
    <scope>NUCLEOTIDE SEQUENCE</scope>
</reference>
<dbReference type="Gene3D" id="3.40.395.10">
    <property type="entry name" value="Adenoviral Proteinase, Chain A"/>
    <property type="match status" value="1"/>
</dbReference>
<evidence type="ECO:0008006" key="3">
    <source>
        <dbReference type="Google" id="ProtNLM"/>
    </source>
</evidence>
<sequence>MASDMTSSDDDSSSNSKSDNKVADSDYANSISEEEETSDSDKYITKKDLVSTLKDLFSGSIKRKRGRTDKPVRRQKQKRTKLEYDQDQSGSAESPKPRSRLNITYFSNLIEGLSNEQRTIIEKSAFGSLLNFQRCAILLSFVKWIASHTDFSCSDIVVNGRSIPINPNTTNFILGIPNGGLAIKHDNDVGKHFFHQHYGSTKPLISFFGTKLLSDKGVNKLSEDDVLRCFMVVALSTFLCPNLDTHPSPKYLEPLIDVKSSSKWNWSKFVYEWLMTYIAKFQKESKSKEQTSKTLGGCGHLLAINYLDFKDFGIRSIPIGPPPRISVWKGGMIKEYSKMDECKTGDFGKRLIKAMEKLSYDAICSGARCIKQQGNNSNMSCSDALQQYHSKSFNPRLASGSQENILTQHMKKNAQLAAKVLDCVYMSKASLFTQKDSTTTREEKSGEEKSKGGSKQGASNVAHNGNAPPLEQKNQNNTDVCSQLPKTPQTKSTAEHKTKSNINNTSTSKGAPPTDKKASSKDFVCSQQSNNSVASRTRAKRLHSASPLSVVSISPSKKNSSDQKIRKAVRKQVQPTKDLESNSTEFVIDIEGPYDIEDITGHTMDKTKFILVNYSNSSEDHKSQDPTQDESDNIPHKSTNQPKFECLYHFDDKSKANKSASLGHFLSQTTSANFTANMGNRRLEGQHCDENEYQDDFAEFLYEEEPSDNIDMVEQRAQPQINNEQSSPQTPLHINIASARTPATKQVMQIVYFLKNWEGAGKEEDYENCARQAFTFARNKKPLHYYDLLIFPCLYDNHWFVFTVDIKGHHFIFLDSIYDENSKYHKKIQGLLIPGFIAMWEEFSDVEKYFSKFDIQYPPITRQNNG</sequence>
<feature type="compositionally biased region" description="Polar residues" evidence="1">
    <location>
        <begin position="472"/>
        <end position="492"/>
    </location>
</feature>
<feature type="region of interest" description="Disordered" evidence="1">
    <location>
        <begin position="617"/>
        <end position="640"/>
    </location>
</feature>
<feature type="compositionally biased region" description="Polar residues" evidence="1">
    <location>
        <begin position="525"/>
        <end position="535"/>
    </location>
</feature>
<evidence type="ECO:0000313" key="2">
    <source>
        <dbReference type="EMBL" id="ABA97677.1"/>
    </source>
</evidence>
<feature type="compositionally biased region" description="Polar residues" evidence="1">
    <location>
        <begin position="500"/>
        <end position="509"/>
    </location>
</feature>
<feature type="region of interest" description="Disordered" evidence="1">
    <location>
        <begin position="61"/>
        <end position="98"/>
    </location>
</feature>
<proteinExistence type="predicted"/>
<dbReference type="SUPFAM" id="SSF54001">
    <property type="entry name" value="Cysteine proteinases"/>
    <property type="match status" value="1"/>
</dbReference>
<protein>
    <recommendedName>
        <fullName evidence="3">Ubiquitin-like protease family profile domain-containing protein</fullName>
    </recommendedName>
</protein>
<dbReference type="PANTHER" id="PTHR34835:SF60">
    <property type="entry name" value="OS10G0490300 PROTEIN"/>
    <property type="match status" value="1"/>
</dbReference>
<feature type="region of interest" description="Disordered" evidence="1">
    <location>
        <begin position="1"/>
        <end position="44"/>
    </location>
</feature>
<feature type="region of interest" description="Disordered" evidence="1">
    <location>
        <begin position="435"/>
        <end position="579"/>
    </location>
</feature>
<feature type="compositionally biased region" description="Polar residues" evidence="1">
    <location>
        <begin position="546"/>
        <end position="558"/>
    </location>
</feature>
<accession>Q2QSE3</accession>
<dbReference type="AlphaFoldDB" id="Q2QSE3"/>
<dbReference type="EMBL" id="DP000011">
    <property type="protein sequence ID" value="ABA97677.1"/>
    <property type="molecule type" value="Genomic_DNA"/>
</dbReference>
<feature type="compositionally biased region" description="Basic residues" evidence="1">
    <location>
        <begin position="61"/>
        <end position="79"/>
    </location>
</feature>
<name>Q2QSE3_ORYSJ</name>
<gene>
    <name evidence="2" type="ordered locus">LOC_Os12g24410</name>
</gene>
<dbReference type="PANTHER" id="PTHR34835">
    <property type="entry name" value="OS07G0283600 PROTEIN-RELATED"/>
    <property type="match status" value="1"/>
</dbReference>